<feature type="coiled-coil region" evidence="1">
    <location>
        <begin position="78"/>
        <end position="119"/>
    </location>
</feature>
<protein>
    <submittedName>
        <fullName evidence="2">Uncharacterized protein</fullName>
    </submittedName>
</protein>
<proteinExistence type="predicted"/>
<evidence type="ECO:0000313" key="3">
    <source>
        <dbReference type="Proteomes" id="UP001157974"/>
    </source>
</evidence>
<dbReference type="PANTHER" id="PTHR21974">
    <property type="entry name" value="RE15880P"/>
    <property type="match status" value="1"/>
</dbReference>
<evidence type="ECO:0000313" key="2">
    <source>
        <dbReference type="EMBL" id="KAJ8909224.1"/>
    </source>
</evidence>
<dbReference type="PANTHER" id="PTHR21974:SF2">
    <property type="entry name" value="RE15880P"/>
    <property type="match status" value="1"/>
</dbReference>
<dbReference type="AlphaFoldDB" id="A0AAV8V3A6"/>
<feature type="coiled-coil region" evidence="1">
    <location>
        <begin position="386"/>
        <end position="417"/>
    </location>
</feature>
<name>A0AAV8V3A6_9RHOD</name>
<gene>
    <name evidence="2" type="ORF">NDN08_005916</name>
</gene>
<comment type="caution">
    <text evidence="2">The sequence shown here is derived from an EMBL/GenBank/DDBJ whole genome shotgun (WGS) entry which is preliminary data.</text>
</comment>
<dbReference type="EMBL" id="JAMWBK010000001">
    <property type="protein sequence ID" value="KAJ8909224.1"/>
    <property type="molecule type" value="Genomic_DNA"/>
</dbReference>
<reference evidence="2 3" key="1">
    <citation type="journal article" date="2023" name="Nat. Commun.">
        <title>Origin of minicircular mitochondrial genomes in red algae.</title>
        <authorList>
            <person name="Lee Y."/>
            <person name="Cho C.H."/>
            <person name="Lee Y.M."/>
            <person name="Park S.I."/>
            <person name="Yang J.H."/>
            <person name="West J.A."/>
            <person name="Bhattacharya D."/>
            <person name="Yoon H.S."/>
        </authorList>
    </citation>
    <scope>NUCLEOTIDE SEQUENCE [LARGE SCALE GENOMIC DNA]</scope>
    <source>
        <strain evidence="2 3">CCMP1338</strain>
        <tissue evidence="2">Whole cell</tissue>
    </source>
</reference>
<organism evidence="2 3">
    <name type="scientific">Rhodosorus marinus</name>
    <dbReference type="NCBI Taxonomy" id="101924"/>
    <lineage>
        <taxon>Eukaryota</taxon>
        <taxon>Rhodophyta</taxon>
        <taxon>Stylonematophyceae</taxon>
        <taxon>Stylonematales</taxon>
        <taxon>Stylonemataceae</taxon>
        <taxon>Rhodosorus</taxon>
    </lineage>
</organism>
<sequence>MESTFEHMSSSFFALEERRKALSDAEIKAIEAERLVQLKARKIGELDSKKLQAAHGLEVAGKHLNRAKRKGLRKVFRRSKYEEKVEKWTSNCTKEESELEKLTVQIAAEKEDQAKALQRLSLAKQTLAEKNSIDEQIKSILEQAFQGFSGDMTENQCENRRNLLRDQYERSLSMANDPRRALEHLTNAFEIMQEAHGKLKTALKMNTYDLLSSNREREMYGPPGQPLAPQPMGQAFMGQPCNAGAQGMNFGAQGMDFGGQGMNFGTPGYSGYGGYGVPRPRGGMFDDTNMISAYTSLQTNENMKAARSLLEQANEEFTRALEFNPNLPEARAVTVGLSDLLSFANVLYDNMLTDFMVRSKVKEALRAADDALRRCEAAYRFQMSCCERADEEINQKKLALEQAEKELESERVRLMHQWQFKNQTSGAPPSVPPSVVAC</sequence>
<keyword evidence="3" id="KW-1185">Reference proteome</keyword>
<keyword evidence="1" id="KW-0175">Coiled coil</keyword>
<accession>A0AAV8V3A6</accession>
<evidence type="ECO:0000256" key="1">
    <source>
        <dbReference type="SAM" id="Coils"/>
    </source>
</evidence>
<dbReference type="Proteomes" id="UP001157974">
    <property type="component" value="Unassembled WGS sequence"/>
</dbReference>